<dbReference type="AlphaFoldDB" id="A0A0G3G4K1"/>
<feature type="transmembrane region" description="Helical" evidence="6">
    <location>
        <begin position="163"/>
        <end position="183"/>
    </location>
</feature>
<evidence type="ECO:0000256" key="4">
    <source>
        <dbReference type="ARBA" id="ARBA00022989"/>
    </source>
</evidence>
<reference evidence="8 9" key="1">
    <citation type="submission" date="2015-04" db="EMBL/GenBank/DDBJ databases">
        <title>Complete Sequence for the Genome of the Thioalkalivibrio versutus D301.</title>
        <authorList>
            <person name="Mu T."/>
            <person name="Zhou J."/>
            <person name="Xu X."/>
        </authorList>
    </citation>
    <scope>NUCLEOTIDE SEQUENCE [LARGE SCALE GENOMIC DNA]</scope>
    <source>
        <strain evidence="8 9">D301</strain>
    </source>
</reference>
<keyword evidence="9" id="KW-1185">Reference proteome</keyword>
<dbReference type="InterPro" id="IPR015414">
    <property type="entry name" value="TMEM64"/>
</dbReference>
<evidence type="ECO:0000313" key="8">
    <source>
        <dbReference type="EMBL" id="AKJ95304.1"/>
    </source>
</evidence>
<feature type="transmembrane region" description="Helical" evidence="6">
    <location>
        <begin position="83"/>
        <end position="109"/>
    </location>
</feature>
<comment type="subcellular location">
    <subcellularLocation>
        <location evidence="1 6">Cell membrane</location>
        <topology evidence="1 6">Multi-pass membrane protein</topology>
    </subcellularLocation>
</comment>
<protein>
    <recommendedName>
        <fullName evidence="6">TVP38/TMEM64 family membrane protein</fullName>
    </recommendedName>
</protein>
<keyword evidence="3 6" id="KW-0812">Transmembrane</keyword>
<evidence type="ECO:0000256" key="3">
    <source>
        <dbReference type="ARBA" id="ARBA00022692"/>
    </source>
</evidence>
<evidence type="ECO:0000259" key="7">
    <source>
        <dbReference type="Pfam" id="PF09335"/>
    </source>
</evidence>
<dbReference type="InterPro" id="IPR032816">
    <property type="entry name" value="VTT_dom"/>
</dbReference>
<evidence type="ECO:0000256" key="5">
    <source>
        <dbReference type="ARBA" id="ARBA00023136"/>
    </source>
</evidence>
<feature type="transmembrane region" description="Helical" evidence="6">
    <location>
        <begin position="132"/>
        <end position="157"/>
    </location>
</feature>
<dbReference type="Proteomes" id="UP000064201">
    <property type="component" value="Chromosome"/>
</dbReference>
<keyword evidence="5 6" id="KW-0472">Membrane</keyword>
<dbReference type="GO" id="GO:0005886">
    <property type="term" value="C:plasma membrane"/>
    <property type="evidence" value="ECO:0007669"/>
    <property type="project" value="UniProtKB-SubCell"/>
</dbReference>
<feature type="transmembrane region" description="Helical" evidence="6">
    <location>
        <begin position="195"/>
        <end position="218"/>
    </location>
</feature>
<dbReference type="STRING" id="106634.TVD_07995"/>
<dbReference type="EMBL" id="CP011367">
    <property type="protein sequence ID" value="AKJ95304.1"/>
    <property type="molecule type" value="Genomic_DNA"/>
</dbReference>
<keyword evidence="2 6" id="KW-1003">Cell membrane</keyword>
<gene>
    <name evidence="8" type="ORF">TVD_07995</name>
</gene>
<dbReference type="PANTHER" id="PTHR12677:SF59">
    <property type="entry name" value="GOLGI APPARATUS MEMBRANE PROTEIN TVP38-RELATED"/>
    <property type="match status" value="1"/>
</dbReference>
<accession>A0A0G3G4K1</accession>
<dbReference type="RefSeq" id="WP_047251293.1">
    <property type="nucleotide sequence ID" value="NZ_CP011367.1"/>
</dbReference>
<dbReference type="Pfam" id="PF09335">
    <property type="entry name" value="VTT_dom"/>
    <property type="match status" value="1"/>
</dbReference>
<feature type="transmembrane region" description="Helical" evidence="6">
    <location>
        <begin position="49"/>
        <end position="71"/>
    </location>
</feature>
<evidence type="ECO:0000256" key="1">
    <source>
        <dbReference type="ARBA" id="ARBA00004651"/>
    </source>
</evidence>
<dbReference type="OrthoDB" id="9800167at2"/>
<comment type="similarity">
    <text evidence="6">Belongs to the TVP38/TMEM64 family.</text>
</comment>
<organism evidence="8 9">
    <name type="scientific">Thioalkalivibrio versutus</name>
    <dbReference type="NCBI Taxonomy" id="106634"/>
    <lineage>
        <taxon>Bacteria</taxon>
        <taxon>Pseudomonadati</taxon>
        <taxon>Pseudomonadota</taxon>
        <taxon>Gammaproteobacteria</taxon>
        <taxon>Chromatiales</taxon>
        <taxon>Ectothiorhodospiraceae</taxon>
        <taxon>Thioalkalivibrio</taxon>
    </lineage>
</organism>
<dbReference type="PATRIC" id="fig|106634.4.peg.1630"/>
<feature type="transmembrane region" description="Helical" evidence="6">
    <location>
        <begin position="6"/>
        <end position="28"/>
    </location>
</feature>
<evidence type="ECO:0000256" key="6">
    <source>
        <dbReference type="RuleBase" id="RU366058"/>
    </source>
</evidence>
<feature type="domain" description="VTT" evidence="7">
    <location>
        <begin position="71"/>
        <end position="184"/>
    </location>
</feature>
<evidence type="ECO:0000256" key="2">
    <source>
        <dbReference type="ARBA" id="ARBA00022475"/>
    </source>
</evidence>
<dbReference type="PANTHER" id="PTHR12677">
    <property type="entry name" value="GOLGI APPARATUS MEMBRANE PROTEIN TVP38-RELATED"/>
    <property type="match status" value="1"/>
</dbReference>
<sequence length="234" mass="25801">MNRYYWGLVVALVGLVAVWLVVAMGPGLDLKTLQVARLQVEDWRVAHPFVTAWVFFLLYMVVAAFSVPGIVVMTLAGGALFGVVWGTVLSSLASTLGATLTFVVARALARDAVQRRYKHQLRRINAGFEREGAFYLFALRMIPVFPFLLINAGMGLLPIRIWTYFWVSLVGMLPATAVFANAGTQLGRLDGIEGILSPVLVLSLVATGLFPLLARWLVNAVRRRRGRLENPDTD</sequence>
<name>A0A0G3G4K1_9GAMM</name>
<evidence type="ECO:0000313" key="9">
    <source>
        <dbReference type="Proteomes" id="UP000064201"/>
    </source>
</evidence>
<proteinExistence type="inferred from homology"/>
<keyword evidence="4 6" id="KW-1133">Transmembrane helix</keyword>
<dbReference type="KEGG" id="tvr:TVD_07995"/>